<dbReference type="EMBL" id="JABEPP010000003">
    <property type="protein sequence ID" value="NNM73113.1"/>
    <property type="molecule type" value="Genomic_DNA"/>
</dbReference>
<comment type="caution">
    <text evidence="3">The sequence shown here is derived from an EMBL/GenBank/DDBJ whole genome shotgun (WGS) entry which is preliminary data.</text>
</comment>
<reference evidence="3 4" key="1">
    <citation type="submission" date="2020-04" db="EMBL/GenBank/DDBJ databases">
        <title>Enterovirga sp. isolate from soil.</title>
        <authorList>
            <person name="Chea S."/>
            <person name="Kim D.-U."/>
        </authorList>
    </citation>
    <scope>NUCLEOTIDE SEQUENCE [LARGE SCALE GENOMIC DNA]</scope>
    <source>
        <strain evidence="3 4">DB1703</strain>
    </source>
</reference>
<name>A0A849IGS0_9HYPH</name>
<feature type="transmembrane region" description="Helical" evidence="1">
    <location>
        <begin position="41"/>
        <end position="58"/>
    </location>
</feature>
<keyword evidence="4" id="KW-1185">Reference proteome</keyword>
<evidence type="ECO:0000313" key="3">
    <source>
        <dbReference type="EMBL" id="NNM73113.1"/>
    </source>
</evidence>
<dbReference type="Gene3D" id="3.10.310.50">
    <property type="match status" value="1"/>
</dbReference>
<protein>
    <recommendedName>
        <fullName evidence="2">TPM domain-containing protein</fullName>
    </recommendedName>
</protein>
<keyword evidence="1" id="KW-1133">Transmembrane helix</keyword>
<keyword evidence="1" id="KW-0812">Transmembrane</keyword>
<dbReference type="Pfam" id="PF04536">
    <property type="entry name" value="TPM_phosphatase"/>
    <property type="match status" value="1"/>
</dbReference>
<evidence type="ECO:0000313" key="4">
    <source>
        <dbReference type="Proteomes" id="UP000564885"/>
    </source>
</evidence>
<accession>A0A849IGS0</accession>
<sequence length="202" mass="21916">MLSGDERLRVETAIREAERGTAGEIVVVIARQSSGYRAIPFLYALIAALLAPWPLILWTELGPVRIFAAQLGVAILVLALGVWRPLRLRLVPGAIKRARAREAAQHEFVSRGMADTRGRTGVLLYVSAAEHHAEVIGDVAISGRVPEEEWRAVIESLVAAFARGARVEGLTQAVRAIGAILSRHAPPEVGDRDELSNRVVLL</sequence>
<gene>
    <name evidence="3" type="ORF">HJG44_12060</name>
</gene>
<dbReference type="PANTHER" id="PTHR30373:SF8">
    <property type="entry name" value="BLL7265 PROTEIN"/>
    <property type="match status" value="1"/>
</dbReference>
<dbReference type="AlphaFoldDB" id="A0A849IGS0"/>
<organism evidence="3 4">
    <name type="scientific">Enterovirga aerilata</name>
    <dbReference type="NCBI Taxonomy" id="2730920"/>
    <lineage>
        <taxon>Bacteria</taxon>
        <taxon>Pseudomonadati</taxon>
        <taxon>Pseudomonadota</taxon>
        <taxon>Alphaproteobacteria</taxon>
        <taxon>Hyphomicrobiales</taxon>
        <taxon>Methylobacteriaceae</taxon>
        <taxon>Enterovirga</taxon>
    </lineage>
</organism>
<dbReference type="InterPro" id="IPR007621">
    <property type="entry name" value="TPM_dom"/>
</dbReference>
<proteinExistence type="predicted"/>
<dbReference type="PANTHER" id="PTHR30373">
    <property type="entry name" value="UPF0603 PROTEIN YGCG"/>
    <property type="match status" value="1"/>
</dbReference>
<keyword evidence="1" id="KW-0472">Membrane</keyword>
<dbReference type="RefSeq" id="WP_171218607.1">
    <property type="nucleotide sequence ID" value="NZ_JABEPP010000003.1"/>
</dbReference>
<evidence type="ECO:0000256" key="1">
    <source>
        <dbReference type="SAM" id="Phobius"/>
    </source>
</evidence>
<dbReference type="Proteomes" id="UP000564885">
    <property type="component" value="Unassembled WGS sequence"/>
</dbReference>
<feature type="domain" description="TPM" evidence="2">
    <location>
        <begin position="102"/>
        <end position="179"/>
    </location>
</feature>
<feature type="transmembrane region" description="Helical" evidence="1">
    <location>
        <begin position="64"/>
        <end position="83"/>
    </location>
</feature>
<evidence type="ECO:0000259" key="2">
    <source>
        <dbReference type="Pfam" id="PF04536"/>
    </source>
</evidence>